<dbReference type="InterPro" id="IPR010997">
    <property type="entry name" value="HRDC-like_sf"/>
</dbReference>
<evidence type="ECO:0000313" key="20">
    <source>
        <dbReference type="EMBL" id="MEY1662437.1"/>
    </source>
</evidence>
<dbReference type="InterPro" id="IPR002121">
    <property type="entry name" value="HRDC_dom"/>
</dbReference>
<dbReference type="PROSITE" id="PS51194">
    <property type="entry name" value="HELICASE_CTER"/>
    <property type="match status" value="1"/>
</dbReference>
<comment type="cofactor">
    <cofactor evidence="2">
        <name>Zn(2+)</name>
        <dbReference type="ChEBI" id="CHEBI:29105"/>
    </cofactor>
</comment>
<comment type="caution">
    <text evidence="20">The sequence shown here is derived from an EMBL/GenBank/DDBJ whole genome shotgun (WGS) entry which is preliminary data.</text>
</comment>
<dbReference type="SMART" id="SM00341">
    <property type="entry name" value="HRDC"/>
    <property type="match status" value="1"/>
</dbReference>
<evidence type="ECO:0000256" key="13">
    <source>
        <dbReference type="ARBA" id="ARBA00023204"/>
    </source>
</evidence>
<dbReference type="Gene3D" id="3.40.50.300">
    <property type="entry name" value="P-loop containing nucleotide triphosphate hydrolases"/>
    <property type="match status" value="2"/>
</dbReference>
<dbReference type="InterPro" id="IPR001650">
    <property type="entry name" value="Helicase_C-like"/>
</dbReference>
<dbReference type="InterPro" id="IPR032284">
    <property type="entry name" value="RecQ_Zn-bd"/>
</dbReference>
<dbReference type="SUPFAM" id="SSF52540">
    <property type="entry name" value="P-loop containing nucleoside triphosphate hydrolases"/>
    <property type="match status" value="2"/>
</dbReference>
<feature type="domain" description="HRDC" evidence="17">
    <location>
        <begin position="525"/>
        <end position="600"/>
    </location>
</feature>
<keyword evidence="12" id="KW-0233">DNA recombination</keyword>
<keyword evidence="13" id="KW-0234">DNA repair</keyword>
<comment type="cofactor">
    <cofactor evidence="1">
        <name>Mg(2+)</name>
        <dbReference type="ChEBI" id="CHEBI:18420"/>
    </cofactor>
</comment>
<organism evidence="20 21">
    <name type="scientific">Isoalcanivorax beigongshangi</name>
    <dbReference type="NCBI Taxonomy" id="3238810"/>
    <lineage>
        <taxon>Bacteria</taxon>
        <taxon>Pseudomonadati</taxon>
        <taxon>Pseudomonadota</taxon>
        <taxon>Gammaproteobacteria</taxon>
        <taxon>Oceanospirillales</taxon>
        <taxon>Alcanivoracaceae</taxon>
        <taxon>Isoalcanivorax</taxon>
    </lineage>
</organism>
<dbReference type="InterPro" id="IPR004589">
    <property type="entry name" value="DNA_helicase_ATP-dep_RecQ"/>
</dbReference>
<sequence length="600" mass="67302">MTQTPLAVLERVFGYHSFRGQQEAIIQTLVSGQDALVLMPTGGGKSLCYQLPALVRDGTAVVISPLIALMQDQVDALQALGVKAGYLNSAQDRAAQQATEDALLDGSLKLLYVAPERLNQPRMMQLLTRVKLALFAIDEAHCVSQWGHDFRADYLQLGVLAEVFPQVPRIALTATADLRTREEIAERLQLTHAARFISSFDRPNIQYRIGLKQQARQQMLRFLQQEHPGDAGVIYCLSRAKVDDTAAWLQQQGIKALPYHAGLPQDMRRDHQQRFLREDGIVMVATIAFGMGIDKPDVRFVMHLDLPKSIEGYYQETGRAGRDGEPATALMLYGVEDIVKLRQMLEQSPADDTHKRRERHRLDAMLGLCEITSCRRHALLRYFGEDSPEQCGACDTCLTPPTTWDATESVRKALSCVYRTGQRFGVNHLVDVLRGGNTEKIRQFGHQNLSTYGIGSDLTANTWRSVFRQLVARGLLSVDVDGFGALHLTEDCRPLLRGETTIALREDASEPAPRRRATPVAAELDPADRPLWEALRRLRRRLADDLGVPPYVVFNDRTLQDMVALRPGTPQQMLQVTGVGETKLERFGDDFLEVIRDHEY</sequence>
<evidence type="ECO:0000256" key="11">
    <source>
        <dbReference type="ARBA" id="ARBA00023125"/>
    </source>
</evidence>
<dbReference type="Gene3D" id="1.10.10.10">
    <property type="entry name" value="Winged helix-like DNA-binding domain superfamily/Winged helix DNA-binding domain"/>
    <property type="match status" value="1"/>
</dbReference>
<feature type="domain" description="Helicase C-terminal" evidence="19">
    <location>
        <begin position="215"/>
        <end position="365"/>
    </location>
</feature>
<dbReference type="Pfam" id="PF00270">
    <property type="entry name" value="DEAD"/>
    <property type="match status" value="1"/>
</dbReference>
<dbReference type="InterPro" id="IPR006293">
    <property type="entry name" value="DNA_helicase_ATP-dep_RecQ_bac"/>
</dbReference>
<dbReference type="CDD" id="cd17920">
    <property type="entry name" value="DEXHc_RecQ"/>
    <property type="match status" value="1"/>
</dbReference>
<keyword evidence="14" id="KW-0413">Isomerase</keyword>
<dbReference type="PROSITE" id="PS51192">
    <property type="entry name" value="HELICASE_ATP_BIND_1"/>
    <property type="match status" value="1"/>
</dbReference>
<evidence type="ECO:0000256" key="14">
    <source>
        <dbReference type="ARBA" id="ARBA00023235"/>
    </source>
</evidence>
<feature type="domain" description="Helicase ATP-binding" evidence="18">
    <location>
        <begin position="26"/>
        <end position="194"/>
    </location>
</feature>
<dbReference type="Proteomes" id="UP001562065">
    <property type="component" value="Unassembled WGS sequence"/>
</dbReference>
<evidence type="ECO:0000256" key="2">
    <source>
        <dbReference type="ARBA" id="ARBA00001947"/>
    </source>
</evidence>
<evidence type="ECO:0000313" key="21">
    <source>
        <dbReference type="Proteomes" id="UP001562065"/>
    </source>
</evidence>
<dbReference type="SMART" id="SM00490">
    <property type="entry name" value="HELICc"/>
    <property type="match status" value="1"/>
</dbReference>
<keyword evidence="6" id="KW-0227">DNA damage</keyword>
<dbReference type="Pfam" id="PF00570">
    <property type="entry name" value="HRDC"/>
    <property type="match status" value="1"/>
</dbReference>
<dbReference type="PANTHER" id="PTHR13710:SF105">
    <property type="entry name" value="ATP-DEPENDENT DNA HELICASE Q1"/>
    <property type="match status" value="1"/>
</dbReference>
<keyword evidence="21" id="KW-1185">Reference proteome</keyword>
<gene>
    <name evidence="20" type="primary">recQ</name>
    <name evidence="20" type="ORF">AB5I84_09795</name>
</gene>
<dbReference type="PROSITE" id="PS50967">
    <property type="entry name" value="HRDC"/>
    <property type="match status" value="1"/>
</dbReference>
<name>A0ABV4AIR7_9GAMM</name>
<dbReference type="GO" id="GO:0004386">
    <property type="term" value="F:helicase activity"/>
    <property type="evidence" value="ECO:0007669"/>
    <property type="project" value="UniProtKB-KW"/>
</dbReference>
<evidence type="ECO:0000256" key="4">
    <source>
        <dbReference type="ARBA" id="ARBA00022723"/>
    </source>
</evidence>
<dbReference type="InterPro" id="IPR027417">
    <property type="entry name" value="P-loop_NTPase"/>
</dbReference>
<keyword evidence="11" id="KW-0238">DNA-binding</keyword>
<evidence type="ECO:0000259" key="19">
    <source>
        <dbReference type="PROSITE" id="PS51194"/>
    </source>
</evidence>
<dbReference type="Pfam" id="PF00271">
    <property type="entry name" value="Helicase_C"/>
    <property type="match status" value="1"/>
</dbReference>
<dbReference type="EMBL" id="JBGCUO010000001">
    <property type="protein sequence ID" value="MEY1662437.1"/>
    <property type="molecule type" value="Genomic_DNA"/>
</dbReference>
<dbReference type="InterPro" id="IPR014001">
    <property type="entry name" value="Helicase_ATP-bd"/>
</dbReference>
<proteinExistence type="inferred from homology"/>
<evidence type="ECO:0000256" key="10">
    <source>
        <dbReference type="ARBA" id="ARBA00022840"/>
    </source>
</evidence>
<reference evidence="20 21" key="1">
    <citation type="submission" date="2024-07" db="EMBL/GenBank/DDBJ databases">
        <authorList>
            <person name="Ren Q."/>
        </authorList>
    </citation>
    <scope>NUCLEOTIDE SEQUENCE [LARGE SCALE GENOMIC DNA]</scope>
    <source>
        <strain evidence="20 21">REN37</strain>
    </source>
</reference>
<protein>
    <recommendedName>
        <fullName evidence="16">DNA helicase RecQ</fullName>
        <ecNumber evidence="16">5.6.2.4</ecNumber>
    </recommendedName>
</protein>
<evidence type="ECO:0000256" key="6">
    <source>
        <dbReference type="ARBA" id="ARBA00022763"/>
    </source>
</evidence>
<keyword evidence="9" id="KW-0862">Zinc</keyword>
<dbReference type="CDD" id="cd18794">
    <property type="entry name" value="SF2_C_RecQ"/>
    <property type="match status" value="1"/>
</dbReference>
<dbReference type="NCBIfam" id="TIGR01389">
    <property type="entry name" value="recQ"/>
    <property type="match status" value="1"/>
</dbReference>
<keyword evidence="7" id="KW-0378">Hydrolase</keyword>
<keyword evidence="10" id="KW-0067">ATP-binding</keyword>
<dbReference type="NCBIfam" id="TIGR00614">
    <property type="entry name" value="recQ_fam"/>
    <property type="match status" value="1"/>
</dbReference>
<evidence type="ECO:0000256" key="16">
    <source>
        <dbReference type="NCBIfam" id="TIGR01389"/>
    </source>
</evidence>
<evidence type="ECO:0000259" key="17">
    <source>
        <dbReference type="PROSITE" id="PS50967"/>
    </source>
</evidence>
<accession>A0ABV4AIR7</accession>
<evidence type="ECO:0000256" key="5">
    <source>
        <dbReference type="ARBA" id="ARBA00022741"/>
    </source>
</evidence>
<dbReference type="RefSeq" id="WP_369455672.1">
    <property type="nucleotide sequence ID" value="NZ_JBGCUO010000001.1"/>
</dbReference>
<comment type="similarity">
    <text evidence="3">Belongs to the helicase family. RecQ subfamily.</text>
</comment>
<dbReference type="SMART" id="SM00487">
    <property type="entry name" value="DEXDc"/>
    <property type="match status" value="1"/>
</dbReference>
<dbReference type="SMART" id="SM00956">
    <property type="entry name" value="RQC"/>
    <property type="match status" value="1"/>
</dbReference>
<evidence type="ECO:0000256" key="1">
    <source>
        <dbReference type="ARBA" id="ARBA00001946"/>
    </source>
</evidence>
<evidence type="ECO:0000256" key="3">
    <source>
        <dbReference type="ARBA" id="ARBA00005446"/>
    </source>
</evidence>
<keyword evidence="5" id="KW-0547">Nucleotide-binding</keyword>
<evidence type="ECO:0000256" key="8">
    <source>
        <dbReference type="ARBA" id="ARBA00022806"/>
    </source>
</evidence>
<dbReference type="EC" id="5.6.2.4" evidence="16"/>
<evidence type="ECO:0000256" key="15">
    <source>
        <dbReference type="ARBA" id="ARBA00034617"/>
    </source>
</evidence>
<evidence type="ECO:0000259" key="18">
    <source>
        <dbReference type="PROSITE" id="PS51192"/>
    </source>
</evidence>
<keyword evidence="4" id="KW-0479">Metal-binding</keyword>
<dbReference type="SUPFAM" id="SSF47819">
    <property type="entry name" value="HRDC-like"/>
    <property type="match status" value="1"/>
</dbReference>
<evidence type="ECO:0000256" key="12">
    <source>
        <dbReference type="ARBA" id="ARBA00023172"/>
    </source>
</evidence>
<dbReference type="InterPro" id="IPR018982">
    <property type="entry name" value="RQC_domain"/>
</dbReference>
<dbReference type="Pfam" id="PF16124">
    <property type="entry name" value="RecQ_Zn_bind"/>
    <property type="match status" value="1"/>
</dbReference>
<keyword evidence="8 20" id="KW-0347">Helicase</keyword>
<dbReference type="InterPro" id="IPR036388">
    <property type="entry name" value="WH-like_DNA-bd_sf"/>
</dbReference>
<dbReference type="InterPro" id="IPR011545">
    <property type="entry name" value="DEAD/DEAH_box_helicase_dom"/>
</dbReference>
<evidence type="ECO:0000256" key="9">
    <source>
        <dbReference type="ARBA" id="ARBA00022833"/>
    </source>
</evidence>
<comment type="catalytic activity">
    <reaction evidence="15">
        <text>Couples ATP hydrolysis with the unwinding of duplex DNA by translocating in the 3'-5' direction.</text>
        <dbReference type="EC" id="5.6.2.4"/>
    </reaction>
</comment>
<dbReference type="PANTHER" id="PTHR13710">
    <property type="entry name" value="DNA HELICASE RECQ FAMILY MEMBER"/>
    <property type="match status" value="1"/>
</dbReference>
<dbReference type="InterPro" id="IPR044876">
    <property type="entry name" value="HRDC_dom_sf"/>
</dbReference>
<dbReference type="Pfam" id="PF09382">
    <property type="entry name" value="RQC"/>
    <property type="match status" value="1"/>
</dbReference>
<evidence type="ECO:0000256" key="7">
    <source>
        <dbReference type="ARBA" id="ARBA00022801"/>
    </source>
</evidence>
<dbReference type="Gene3D" id="1.10.150.80">
    <property type="entry name" value="HRDC domain"/>
    <property type="match status" value="1"/>
</dbReference>